<dbReference type="Gene3D" id="3.40.50.200">
    <property type="entry name" value="Peptidase S8/S53 domain"/>
    <property type="match status" value="1"/>
</dbReference>
<dbReference type="PANTHER" id="PTHR43806">
    <property type="entry name" value="PEPTIDASE S8"/>
    <property type="match status" value="1"/>
</dbReference>
<evidence type="ECO:0000313" key="8">
    <source>
        <dbReference type="Proteomes" id="UP001500218"/>
    </source>
</evidence>
<keyword evidence="2 5" id="KW-0645">Protease</keyword>
<dbReference type="InterPro" id="IPR036852">
    <property type="entry name" value="Peptidase_S8/S53_dom_sf"/>
</dbReference>
<evidence type="ECO:0000256" key="4">
    <source>
        <dbReference type="ARBA" id="ARBA00022825"/>
    </source>
</evidence>
<dbReference type="InterPro" id="IPR023828">
    <property type="entry name" value="Peptidase_S8_Ser-AS"/>
</dbReference>
<dbReference type="EMBL" id="BAAALT010000360">
    <property type="protein sequence ID" value="GAA1838514.1"/>
    <property type="molecule type" value="Genomic_DNA"/>
</dbReference>
<proteinExistence type="inferred from homology"/>
<dbReference type="PROSITE" id="PS51892">
    <property type="entry name" value="SUBTILASE"/>
    <property type="match status" value="1"/>
</dbReference>
<evidence type="ECO:0000256" key="2">
    <source>
        <dbReference type="ARBA" id="ARBA00022670"/>
    </source>
</evidence>
<dbReference type="PANTHER" id="PTHR43806:SF11">
    <property type="entry name" value="CEREVISIN-RELATED"/>
    <property type="match status" value="1"/>
</dbReference>
<dbReference type="InterPro" id="IPR000209">
    <property type="entry name" value="Peptidase_S8/S53_dom"/>
</dbReference>
<reference evidence="8" key="1">
    <citation type="journal article" date="2019" name="Int. J. Syst. Evol. Microbiol.">
        <title>The Global Catalogue of Microorganisms (GCM) 10K type strain sequencing project: providing services to taxonomists for standard genome sequencing and annotation.</title>
        <authorList>
            <consortium name="The Broad Institute Genomics Platform"/>
            <consortium name="The Broad Institute Genome Sequencing Center for Infectious Disease"/>
            <person name="Wu L."/>
            <person name="Ma J."/>
        </authorList>
    </citation>
    <scope>NUCLEOTIDE SEQUENCE [LARGE SCALE GENOMIC DNA]</scope>
    <source>
        <strain evidence="8">JCM 13250</strain>
    </source>
</reference>
<organism evidence="7 8">
    <name type="scientific">Luedemannella flava</name>
    <dbReference type="NCBI Taxonomy" id="349316"/>
    <lineage>
        <taxon>Bacteria</taxon>
        <taxon>Bacillati</taxon>
        <taxon>Actinomycetota</taxon>
        <taxon>Actinomycetes</taxon>
        <taxon>Micromonosporales</taxon>
        <taxon>Micromonosporaceae</taxon>
        <taxon>Luedemannella</taxon>
    </lineage>
</organism>
<evidence type="ECO:0000256" key="3">
    <source>
        <dbReference type="ARBA" id="ARBA00022801"/>
    </source>
</evidence>
<evidence type="ECO:0000259" key="6">
    <source>
        <dbReference type="Pfam" id="PF00082"/>
    </source>
</evidence>
<feature type="active site" description="Charge relay system" evidence="5">
    <location>
        <position position="347"/>
    </location>
</feature>
<dbReference type="RefSeq" id="WP_344140576.1">
    <property type="nucleotide sequence ID" value="NZ_BAAALT010000360.1"/>
</dbReference>
<gene>
    <name evidence="7" type="ORF">GCM10009682_63580</name>
</gene>
<dbReference type="PROSITE" id="PS00138">
    <property type="entry name" value="SUBTILASE_SER"/>
    <property type="match status" value="1"/>
</dbReference>
<protein>
    <recommendedName>
        <fullName evidence="6">Peptidase S8/S53 domain-containing protein</fullName>
    </recommendedName>
</protein>
<name>A0ABP4Z2J1_9ACTN</name>
<dbReference type="PRINTS" id="PR00723">
    <property type="entry name" value="SUBTILISIN"/>
</dbReference>
<comment type="similarity">
    <text evidence="1 5">Belongs to the peptidase S8 family.</text>
</comment>
<keyword evidence="8" id="KW-1185">Reference proteome</keyword>
<feature type="domain" description="Peptidase S8/S53" evidence="6">
    <location>
        <begin position="145"/>
        <end position="366"/>
    </location>
</feature>
<evidence type="ECO:0000313" key="7">
    <source>
        <dbReference type="EMBL" id="GAA1838514.1"/>
    </source>
</evidence>
<dbReference type="Pfam" id="PF00082">
    <property type="entry name" value="Peptidase_S8"/>
    <property type="match status" value="1"/>
</dbReference>
<keyword evidence="3 5" id="KW-0378">Hydrolase</keyword>
<dbReference type="Proteomes" id="UP001500218">
    <property type="component" value="Unassembled WGS sequence"/>
</dbReference>
<feature type="active site" description="Charge relay system" evidence="5">
    <location>
        <position position="190"/>
    </location>
</feature>
<accession>A0ABP4Z2J1</accession>
<dbReference type="SUPFAM" id="SSF52743">
    <property type="entry name" value="Subtilisin-like"/>
    <property type="match status" value="1"/>
</dbReference>
<keyword evidence="4 5" id="KW-0720">Serine protease</keyword>
<feature type="active site" description="Charge relay system" evidence="5">
    <location>
        <position position="151"/>
    </location>
</feature>
<dbReference type="InterPro" id="IPR050131">
    <property type="entry name" value="Peptidase_S8_subtilisin-like"/>
</dbReference>
<evidence type="ECO:0000256" key="1">
    <source>
        <dbReference type="ARBA" id="ARBA00011073"/>
    </source>
</evidence>
<sequence length="389" mass="41476">MAVSGERLDRWRERRTRRLQERGLMRAQSVRGGPPAYYVADEVLVRDEHRDLAHDVLNRQGHAPRDTVADATLVRGFRRLRARDLDVTTAARTIRERAAGEGDDRPAATPNHIFLSTPFEHGGPFGPPVPAPAAELTNSPKGPRVGVTVIDTGIWRDSPLPARYYRVDDADIESDVDVDDDGVIDGDVGHANFIAGVIAQRTAKADIRVLRVLDTFGICTEAELVTALGRVDDDATLVNLSLGGFTVDDQAPLVLADALDDLLASGDRLVVAAAGNDGQRGRPFWPAAFATGDDRVLAVAAHDSSDLCEWSNAGDWVTLAAPGADLTSTFVRHPEFGTGWAQWSGTSFATPYVVAALAEKLAAVASAAAARAAVLADASDTYAGYPGLP</sequence>
<dbReference type="InterPro" id="IPR015500">
    <property type="entry name" value="Peptidase_S8_subtilisin-rel"/>
</dbReference>
<comment type="caution">
    <text evidence="7">The sequence shown here is derived from an EMBL/GenBank/DDBJ whole genome shotgun (WGS) entry which is preliminary data.</text>
</comment>
<dbReference type="CDD" id="cd00306">
    <property type="entry name" value="Peptidases_S8_S53"/>
    <property type="match status" value="1"/>
</dbReference>
<evidence type="ECO:0000256" key="5">
    <source>
        <dbReference type="PROSITE-ProRule" id="PRU01240"/>
    </source>
</evidence>